<dbReference type="PANTHER" id="PTHR11662">
    <property type="entry name" value="SOLUTE CARRIER FAMILY 17"/>
    <property type="match status" value="1"/>
</dbReference>
<keyword evidence="7" id="KW-1185">Reference proteome</keyword>
<dbReference type="Proteomes" id="UP000478052">
    <property type="component" value="Unassembled WGS sequence"/>
</dbReference>
<dbReference type="OrthoDB" id="6619810at2759"/>
<name>A0A6G0XZS9_APHCR</name>
<feature type="transmembrane region" description="Helical" evidence="5">
    <location>
        <begin position="237"/>
        <end position="258"/>
    </location>
</feature>
<sequence length="445" mass="51360">MNFEVNETNRWDSSPHFQQPSYRLIDRFIRLKTTYWNREYAIIFLAYTGLSIVSHQFIFHYKFFEYLSDQNKFYNCVFSILGIIVIISSILYLIIVMSIYYIDGITHSVLQFCMGMTMGGAYSAILRVWTYWVPLNTQSIRHIPIIVYDMIHNGGYIYEHIIALHHTYSSYTLTVSIGVFGLAWYVLWSYVINGNQFRRLNRDIILFGGSNDPRYPSRKPEVSLTHSIASDIPWKSLFTSMPVLVIALLYVCDGQISIKNPEGDSDIQDNFQSQARTFTIILLILIVILVELAPEITVSISTTNIRKFWNCSYFGLMSIYFILEAIVGNLLENNHIIFTELEYLSYFGYFLNYLDIAPNYASLIFSFLMVSYYTSNIMCEAVLRNIFNSKILSDAETNILKAVICLTLGKLYLTFGSAEIQPWAANIPGEENQQNLVENENLPSV</sequence>
<dbReference type="EMBL" id="VUJU01007254">
    <property type="protein sequence ID" value="KAF0746339.1"/>
    <property type="molecule type" value="Genomic_DNA"/>
</dbReference>
<feature type="transmembrane region" description="Helical" evidence="5">
    <location>
        <begin position="40"/>
        <end position="58"/>
    </location>
</feature>
<accession>A0A6G0XZS9</accession>
<evidence type="ECO:0000256" key="3">
    <source>
        <dbReference type="ARBA" id="ARBA00022989"/>
    </source>
</evidence>
<keyword evidence="2 5" id="KW-0812">Transmembrane</keyword>
<dbReference type="InterPro" id="IPR050382">
    <property type="entry name" value="MFS_Na/Anion_cotransporter"/>
</dbReference>
<keyword evidence="3 5" id="KW-1133">Transmembrane helix</keyword>
<feature type="transmembrane region" description="Helical" evidence="5">
    <location>
        <begin position="171"/>
        <end position="192"/>
    </location>
</feature>
<feature type="transmembrane region" description="Helical" evidence="5">
    <location>
        <begin position="109"/>
        <end position="129"/>
    </location>
</feature>
<feature type="transmembrane region" description="Helical" evidence="5">
    <location>
        <begin position="351"/>
        <end position="374"/>
    </location>
</feature>
<reference evidence="6 7" key="1">
    <citation type="submission" date="2019-08" db="EMBL/GenBank/DDBJ databases">
        <title>Whole genome of Aphis craccivora.</title>
        <authorList>
            <person name="Voronova N.V."/>
            <person name="Shulinski R.S."/>
            <person name="Bandarenka Y.V."/>
            <person name="Zhorov D.G."/>
            <person name="Warner D."/>
        </authorList>
    </citation>
    <scope>NUCLEOTIDE SEQUENCE [LARGE SCALE GENOMIC DNA]</scope>
    <source>
        <strain evidence="6">180601</strain>
        <tissue evidence="6">Whole Body</tissue>
    </source>
</reference>
<evidence type="ECO:0000313" key="6">
    <source>
        <dbReference type="EMBL" id="KAF0746339.1"/>
    </source>
</evidence>
<comment type="subcellular location">
    <subcellularLocation>
        <location evidence="1">Membrane</location>
        <topology evidence="1">Multi-pass membrane protein</topology>
    </subcellularLocation>
</comment>
<dbReference type="GO" id="GO:0016020">
    <property type="term" value="C:membrane"/>
    <property type="evidence" value="ECO:0007669"/>
    <property type="project" value="UniProtKB-SubCell"/>
</dbReference>
<evidence type="ECO:0000256" key="2">
    <source>
        <dbReference type="ARBA" id="ARBA00022692"/>
    </source>
</evidence>
<keyword evidence="4 5" id="KW-0472">Membrane</keyword>
<evidence type="ECO:0000256" key="5">
    <source>
        <dbReference type="SAM" id="Phobius"/>
    </source>
</evidence>
<protein>
    <submittedName>
        <fullName evidence="6">Vesicular glutamate transporter 2-like</fullName>
    </submittedName>
</protein>
<dbReference type="PANTHER" id="PTHR11662:SF456">
    <property type="entry name" value="VESICULAR GLUTAMATE TRANSPORTER, ISOFORM A"/>
    <property type="match status" value="1"/>
</dbReference>
<proteinExistence type="predicted"/>
<evidence type="ECO:0000256" key="4">
    <source>
        <dbReference type="ARBA" id="ARBA00023136"/>
    </source>
</evidence>
<feature type="transmembrane region" description="Helical" evidence="5">
    <location>
        <begin position="312"/>
        <end position="331"/>
    </location>
</feature>
<comment type="caution">
    <text evidence="6">The sequence shown here is derived from an EMBL/GenBank/DDBJ whole genome shotgun (WGS) entry which is preliminary data.</text>
</comment>
<evidence type="ECO:0000313" key="7">
    <source>
        <dbReference type="Proteomes" id="UP000478052"/>
    </source>
</evidence>
<dbReference type="AlphaFoldDB" id="A0A6G0XZS9"/>
<organism evidence="6 7">
    <name type="scientific">Aphis craccivora</name>
    <name type="common">Cowpea aphid</name>
    <dbReference type="NCBI Taxonomy" id="307492"/>
    <lineage>
        <taxon>Eukaryota</taxon>
        <taxon>Metazoa</taxon>
        <taxon>Ecdysozoa</taxon>
        <taxon>Arthropoda</taxon>
        <taxon>Hexapoda</taxon>
        <taxon>Insecta</taxon>
        <taxon>Pterygota</taxon>
        <taxon>Neoptera</taxon>
        <taxon>Paraneoptera</taxon>
        <taxon>Hemiptera</taxon>
        <taxon>Sternorrhyncha</taxon>
        <taxon>Aphidomorpha</taxon>
        <taxon>Aphidoidea</taxon>
        <taxon>Aphididae</taxon>
        <taxon>Aphidini</taxon>
        <taxon>Aphis</taxon>
        <taxon>Aphis</taxon>
    </lineage>
</organism>
<feature type="transmembrane region" description="Helical" evidence="5">
    <location>
        <begin position="78"/>
        <end position="102"/>
    </location>
</feature>
<evidence type="ECO:0000256" key="1">
    <source>
        <dbReference type="ARBA" id="ARBA00004141"/>
    </source>
</evidence>
<gene>
    <name evidence="6" type="ORF">FWK35_00027626</name>
</gene>
<feature type="transmembrane region" description="Helical" evidence="5">
    <location>
        <begin position="278"/>
        <end position="300"/>
    </location>
</feature>